<keyword evidence="2" id="KW-0328">Glycosyltransferase</keyword>
<dbReference type="CDD" id="cd06433">
    <property type="entry name" value="GT_2_WfgS_like"/>
    <property type="match status" value="1"/>
</dbReference>
<comment type="caution">
    <text evidence="2">The sequence shown here is derived from an EMBL/GenBank/DDBJ whole genome shotgun (WGS) entry which is preliminary data.</text>
</comment>
<evidence type="ECO:0000259" key="1">
    <source>
        <dbReference type="Pfam" id="PF00535"/>
    </source>
</evidence>
<dbReference type="PANTHER" id="PTHR22916:SF3">
    <property type="entry name" value="UDP-GLCNAC:BETAGAL BETA-1,3-N-ACETYLGLUCOSAMINYLTRANSFERASE-LIKE PROTEIN 1"/>
    <property type="match status" value="1"/>
</dbReference>
<proteinExistence type="predicted"/>
<gene>
    <name evidence="2" type="ORF">ACFS7Y_09615</name>
</gene>
<reference evidence="3" key="1">
    <citation type="journal article" date="2019" name="Int. J. Syst. Evol. Microbiol.">
        <title>The Global Catalogue of Microorganisms (GCM) 10K type strain sequencing project: providing services to taxonomists for standard genome sequencing and annotation.</title>
        <authorList>
            <consortium name="The Broad Institute Genomics Platform"/>
            <consortium name="The Broad Institute Genome Sequencing Center for Infectious Disease"/>
            <person name="Wu L."/>
            <person name="Ma J."/>
        </authorList>
    </citation>
    <scope>NUCLEOTIDE SEQUENCE [LARGE SCALE GENOMIC DNA]</scope>
    <source>
        <strain evidence="3">KCTC 22814</strain>
    </source>
</reference>
<organism evidence="2 3">
    <name type="scientific">Sphingobacterium bambusae</name>
    <dbReference type="NCBI Taxonomy" id="662858"/>
    <lineage>
        <taxon>Bacteria</taxon>
        <taxon>Pseudomonadati</taxon>
        <taxon>Bacteroidota</taxon>
        <taxon>Sphingobacteriia</taxon>
        <taxon>Sphingobacteriales</taxon>
        <taxon>Sphingobacteriaceae</taxon>
        <taxon>Sphingobacterium</taxon>
    </lineage>
</organism>
<dbReference type="SUPFAM" id="SSF53448">
    <property type="entry name" value="Nucleotide-diphospho-sugar transferases"/>
    <property type="match status" value="1"/>
</dbReference>
<keyword evidence="3" id="KW-1185">Reference proteome</keyword>
<dbReference type="PANTHER" id="PTHR22916">
    <property type="entry name" value="GLYCOSYLTRANSFERASE"/>
    <property type="match status" value="1"/>
</dbReference>
<evidence type="ECO:0000313" key="3">
    <source>
        <dbReference type="Proteomes" id="UP001597525"/>
    </source>
</evidence>
<sequence>MTKRKYIAFSLWGNSALYTIGAIRNAQLLPSIYPDWKMVVYHDDTVPKEILLELRENNVELICIEDKNVHPLFLRFFIADRGDCGVAIFRDADSRITLREALAVKEWIEEDTVLHVMRDHPYHQIPFGAVKTGILGGMWGIKGGTLKMEESIRAFVADKREQAYGIDQAFLASVYEQYQKNSTTHDEFFSTKKFPIPRDGEQFVGERIDEHEEPVGDDRAVIAEYYKQHSSVFFTIIIPAYCAEKTIERCVNSILMQSFSDFEIIIQDGNSSDRTVDVIKQLKDTRIKIFSEADSGVYDAMNKALDRSGGEWIYFLGSDDLLFDGDVLKEMNNQLVGNQAKLVYGDVLMLDRNVEADKGYVYMGAVSKAMLIEKNICHQSIFYHKSIFESGYRYNTKYRIFADYDANLYLSSRYETKYVPLTVAKFYLGGLSSTEQDVDFDRDKWRNIIRYYGSQLRSKAFRKYRYQIKEAAVEFLKKGQLSYFFLAYLIFVDLKLFKKR</sequence>
<protein>
    <submittedName>
        <fullName evidence="2">Glycosyltransferase family 2 protein</fullName>
        <ecNumber evidence="2">2.4.-.-</ecNumber>
    </submittedName>
</protein>
<feature type="domain" description="Glycosyltransferase 2-like" evidence="1">
    <location>
        <begin position="235"/>
        <end position="347"/>
    </location>
</feature>
<dbReference type="EC" id="2.4.-.-" evidence="2"/>
<dbReference type="GO" id="GO:0016757">
    <property type="term" value="F:glycosyltransferase activity"/>
    <property type="evidence" value="ECO:0007669"/>
    <property type="project" value="UniProtKB-KW"/>
</dbReference>
<dbReference type="RefSeq" id="WP_320182925.1">
    <property type="nucleotide sequence ID" value="NZ_CP138332.1"/>
</dbReference>
<dbReference type="Pfam" id="PF00535">
    <property type="entry name" value="Glycos_transf_2"/>
    <property type="match status" value="1"/>
</dbReference>
<dbReference type="InterPro" id="IPR001173">
    <property type="entry name" value="Glyco_trans_2-like"/>
</dbReference>
<dbReference type="EMBL" id="JBHUPB010000007">
    <property type="protein sequence ID" value="MFD2967645.1"/>
    <property type="molecule type" value="Genomic_DNA"/>
</dbReference>
<dbReference type="InterPro" id="IPR029044">
    <property type="entry name" value="Nucleotide-diphossugar_trans"/>
</dbReference>
<name>A0ABW6BID3_9SPHI</name>
<evidence type="ECO:0000313" key="2">
    <source>
        <dbReference type="EMBL" id="MFD2967645.1"/>
    </source>
</evidence>
<dbReference type="Gene3D" id="3.90.550.10">
    <property type="entry name" value="Spore Coat Polysaccharide Biosynthesis Protein SpsA, Chain A"/>
    <property type="match status" value="1"/>
</dbReference>
<accession>A0ABW6BID3</accession>
<dbReference type="Proteomes" id="UP001597525">
    <property type="component" value="Unassembled WGS sequence"/>
</dbReference>
<keyword evidence="2" id="KW-0808">Transferase</keyword>